<dbReference type="PROSITE" id="PS50059">
    <property type="entry name" value="FKBP_PPIASE"/>
    <property type="match status" value="1"/>
</dbReference>
<dbReference type="GO" id="GO:0003755">
    <property type="term" value="F:peptidyl-prolyl cis-trans isomerase activity"/>
    <property type="evidence" value="ECO:0007669"/>
    <property type="project" value="UniProtKB-KW"/>
</dbReference>
<evidence type="ECO:0000256" key="2">
    <source>
        <dbReference type="ARBA" id="ARBA00013194"/>
    </source>
</evidence>
<dbReference type="EMBL" id="JACBKZ010000005">
    <property type="protein sequence ID" value="KAF5950394.1"/>
    <property type="molecule type" value="Genomic_DNA"/>
</dbReference>
<proteinExistence type="predicted"/>
<dbReference type="AlphaFoldDB" id="A0A7J7HER1"/>
<feature type="domain" description="PPIase FKBP-type" evidence="6">
    <location>
        <begin position="132"/>
        <end position="235"/>
    </location>
</feature>
<keyword evidence="4 5" id="KW-0413">Isomerase</keyword>
<dbReference type="Proteomes" id="UP000593564">
    <property type="component" value="Unassembled WGS sequence"/>
</dbReference>
<comment type="caution">
    <text evidence="7">The sequence shown here is derived from an EMBL/GenBank/DDBJ whole genome shotgun (WGS) entry which is preliminary data.</text>
</comment>
<reference evidence="7 8" key="2">
    <citation type="submission" date="2020-07" db="EMBL/GenBank/DDBJ databases">
        <title>Genome assembly of wild tea tree DASZ reveals pedigree and selection history of tea varieties.</title>
        <authorList>
            <person name="Zhang W."/>
        </authorList>
    </citation>
    <scope>NUCLEOTIDE SEQUENCE [LARGE SCALE GENOMIC DNA]</scope>
    <source>
        <strain evidence="8">cv. G240</strain>
        <tissue evidence="7">Leaf</tissue>
    </source>
</reference>
<dbReference type="SUPFAM" id="SSF54534">
    <property type="entry name" value="FKBP-like"/>
    <property type="match status" value="1"/>
</dbReference>
<evidence type="ECO:0000256" key="5">
    <source>
        <dbReference type="PROSITE-ProRule" id="PRU00277"/>
    </source>
</evidence>
<organism evidence="7 8">
    <name type="scientific">Camellia sinensis</name>
    <name type="common">Tea plant</name>
    <name type="synonym">Thea sinensis</name>
    <dbReference type="NCBI Taxonomy" id="4442"/>
    <lineage>
        <taxon>Eukaryota</taxon>
        <taxon>Viridiplantae</taxon>
        <taxon>Streptophyta</taxon>
        <taxon>Embryophyta</taxon>
        <taxon>Tracheophyta</taxon>
        <taxon>Spermatophyta</taxon>
        <taxon>Magnoliopsida</taxon>
        <taxon>eudicotyledons</taxon>
        <taxon>Gunneridae</taxon>
        <taxon>Pentapetalae</taxon>
        <taxon>asterids</taxon>
        <taxon>Ericales</taxon>
        <taxon>Theaceae</taxon>
        <taxon>Camellia</taxon>
    </lineage>
</organism>
<gene>
    <name evidence="7" type="ORF">HYC85_012387</name>
</gene>
<dbReference type="Pfam" id="PF00254">
    <property type="entry name" value="FKBP_C"/>
    <property type="match status" value="1"/>
</dbReference>
<evidence type="ECO:0000256" key="3">
    <source>
        <dbReference type="ARBA" id="ARBA00023110"/>
    </source>
</evidence>
<evidence type="ECO:0000256" key="1">
    <source>
        <dbReference type="ARBA" id="ARBA00000971"/>
    </source>
</evidence>
<dbReference type="InterPro" id="IPR046357">
    <property type="entry name" value="PPIase_dom_sf"/>
</dbReference>
<protein>
    <recommendedName>
        <fullName evidence="2 5">peptidylprolyl isomerase</fullName>
        <ecNumber evidence="2 5">5.2.1.8</ecNumber>
    </recommendedName>
</protein>
<name>A0A7J7HER1_CAMSI</name>
<dbReference type="InterPro" id="IPR001179">
    <property type="entry name" value="PPIase_FKBP_dom"/>
</dbReference>
<accession>A0A7J7HER1</accession>
<evidence type="ECO:0000256" key="4">
    <source>
        <dbReference type="ARBA" id="ARBA00023235"/>
    </source>
</evidence>
<dbReference type="PANTHER" id="PTHR43811:SF26">
    <property type="entry name" value="PEPTIDYL-PROLYL CIS-TRANS ISOMERASE FKBP16-1, CHLOROPLASTIC"/>
    <property type="match status" value="1"/>
</dbReference>
<dbReference type="PANTHER" id="PTHR43811">
    <property type="entry name" value="FKBP-TYPE PEPTIDYL-PROLYL CIS-TRANS ISOMERASE FKPA"/>
    <property type="match status" value="1"/>
</dbReference>
<evidence type="ECO:0000259" key="6">
    <source>
        <dbReference type="PROSITE" id="PS50059"/>
    </source>
</evidence>
<dbReference type="Gene3D" id="3.10.50.40">
    <property type="match status" value="1"/>
</dbReference>
<dbReference type="EC" id="5.2.1.8" evidence="2 5"/>
<reference evidence="8" key="1">
    <citation type="journal article" date="2020" name="Nat. Commun.">
        <title>Genome assembly of wild tea tree DASZ reveals pedigree and selection history of tea varieties.</title>
        <authorList>
            <person name="Zhang W."/>
            <person name="Zhang Y."/>
            <person name="Qiu H."/>
            <person name="Guo Y."/>
            <person name="Wan H."/>
            <person name="Zhang X."/>
            <person name="Scossa F."/>
            <person name="Alseekh S."/>
            <person name="Zhang Q."/>
            <person name="Wang P."/>
            <person name="Xu L."/>
            <person name="Schmidt M.H."/>
            <person name="Jia X."/>
            <person name="Li D."/>
            <person name="Zhu A."/>
            <person name="Guo F."/>
            <person name="Chen W."/>
            <person name="Ni D."/>
            <person name="Usadel B."/>
            <person name="Fernie A.R."/>
            <person name="Wen W."/>
        </authorList>
    </citation>
    <scope>NUCLEOTIDE SEQUENCE [LARGE SCALE GENOMIC DNA]</scope>
    <source>
        <strain evidence="8">cv. G240</strain>
    </source>
</reference>
<keyword evidence="3 5" id="KW-0697">Rotamase</keyword>
<comment type="catalytic activity">
    <reaction evidence="1 5">
        <text>[protein]-peptidylproline (omega=180) = [protein]-peptidylproline (omega=0)</text>
        <dbReference type="Rhea" id="RHEA:16237"/>
        <dbReference type="Rhea" id="RHEA-COMP:10747"/>
        <dbReference type="Rhea" id="RHEA-COMP:10748"/>
        <dbReference type="ChEBI" id="CHEBI:83833"/>
        <dbReference type="ChEBI" id="CHEBI:83834"/>
        <dbReference type="EC" id="5.2.1.8"/>
    </reaction>
</comment>
<keyword evidence="8" id="KW-1185">Reference proteome</keyword>
<evidence type="ECO:0000313" key="7">
    <source>
        <dbReference type="EMBL" id="KAF5950394.1"/>
    </source>
</evidence>
<sequence length="235" mass="26255">MCRPEVKGRSGVIKLCTGKKLNAIVSRETIISSRCRWNYLSCLVSFMNNEQSKIALSRNLGHRLPALIVKKVPRRPLLQFVVFNPIFLNVYPVLGAPMPEMKEPEVIRTQKLASGVRIQDIIEGEGPEAHEGSLVEVNYVCRRSNGYFIHSTIDQFGGESSPVILPLDENQIIKGLKEVLVGMKVGGKRRALIPPSAGYTNENLQPIPDEFGPRRSLFSHANEPLVFEVQLLKVL</sequence>
<evidence type="ECO:0000313" key="8">
    <source>
        <dbReference type="Proteomes" id="UP000593564"/>
    </source>
</evidence>